<proteinExistence type="predicted"/>
<protein>
    <submittedName>
        <fullName evidence="3">Tyrosine-type recombinase/integrase</fullName>
    </submittedName>
</protein>
<evidence type="ECO:0000259" key="2">
    <source>
        <dbReference type="PROSITE" id="PS51898"/>
    </source>
</evidence>
<gene>
    <name evidence="3" type="ORF">ACFPB0_06045</name>
</gene>
<feature type="domain" description="Tyr recombinase" evidence="2">
    <location>
        <begin position="1"/>
        <end position="101"/>
    </location>
</feature>
<dbReference type="SUPFAM" id="SSF56349">
    <property type="entry name" value="DNA breaking-rejoining enzymes"/>
    <property type="match status" value="1"/>
</dbReference>
<organism evidence="3 4">
    <name type="scientific">Glycocaulis abyssi</name>
    <dbReference type="NCBI Taxonomy" id="1433403"/>
    <lineage>
        <taxon>Bacteria</taxon>
        <taxon>Pseudomonadati</taxon>
        <taxon>Pseudomonadota</taxon>
        <taxon>Alphaproteobacteria</taxon>
        <taxon>Maricaulales</taxon>
        <taxon>Maricaulaceae</taxon>
        <taxon>Glycocaulis</taxon>
    </lineage>
</organism>
<dbReference type="Proteomes" id="UP001596024">
    <property type="component" value="Unassembled WGS sequence"/>
</dbReference>
<dbReference type="EMBL" id="JBHSGQ010000002">
    <property type="protein sequence ID" value="MFC4724846.1"/>
    <property type="molecule type" value="Genomic_DNA"/>
</dbReference>
<dbReference type="Pfam" id="PF00589">
    <property type="entry name" value="Phage_integrase"/>
    <property type="match status" value="1"/>
</dbReference>
<keyword evidence="4" id="KW-1185">Reference proteome</keyword>
<keyword evidence="1" id="KW-0233">DNA recombination</keyword>
<dbReference type="PROSITE" id="PS51898">
    <property type="entry name" value="TYR_RECOMBINASE"/>
    <property type="match status" value="1"/>
</dbReference>
<dbReference type="Gene3D" id="1.10.443.10">
    <property type="entry name" value="Intergrase catalytic core"/>
    <property type="match status" value="1"/>
</dbReference>
<name>A0ABV9N951_9PROT</name>
<reference evidence="4" key="1">
    <citation type="journal article" date="2019" name="Int. J. Syst. Evol. Microbiol.">
        <title>The Global Catalogue of Microorganisms (GCM) 10K type strain sequencing project: providing services to taxonomists for standard genome sequencing and annotation.</title>
        <authorList>
            <consortium name="The Broad Institute Genomics Platform"/>
            <consortium name="The Broad Institute Genome Sequencing Center for Infectious Disease"/>
            <person name="Wu L."/>
            <person name="Ma J."/>
        </authorList>
    </citation>
    <scope>NUCLEOTIDE SEQUENCE [LARGE SCALE GENOMIC DNA]</scope>
    <source>
        <strain evidence="4">CCUG 62981</strain>
    </source>
</reference>
<dbReference type="InterPro" id="IPR013762">
    <property type="entry name" value="Integrase-like_cat_sf"/>
</dbReference>
<dbReference type="InterPro" id="IPR011010">
    <property type="entry name" value="DNA_brk_join_enz"/>
</dbReference>
<comment type="caution">
    <text evidence="3">The sequence shown here is derived from an EMBL/GenBank/DDBJ whole genome shotgun (WGS) entry which is preliminary data.</text>
</comment>
<evidence type="ECO:0000313" key="3">
    <source>
        <dbReference type="EMBL" id="MFC4724846.1"/>
    </source>
</evidence>
<evidence type="ECO:0000313" key="4">
    <source>
        <dbReference type="Proteomes" id="UP001596024"/>
    </source>
</evidence>
<sequence length="113" mass="12536">MNLGNLLDATPKKGVQILLNTRDHPWTASGFKTQFGKAKEKAKISGKRFHDLRGTAATTLCLAGLDDREVAEILGWSEKRVADMRRRYVSREAIILSGVERLNRAKAEQAGNT</sequence>
<accession>A0ABV9N951</accession>
<dbReference type="InterPro" id="IPR002104">
    <property type="entry name" value="Integrase_catalytic"/>
</dbReference>
<evidence type="ECO:0000256" key="1">
    <source>
        <dbReference type="ARBA" id="ARBA00023172"/>
    </source>
</evidence>
<dbReference type="RefSeq" id="WP_371394029.1">
    <property type="nucleotide sequence ID" value="NZ_CP163421.1"/>
</dbReference>